<dbReference type="SMART" id="SM00028">
    <property type="entry name" value="TPR"/>
    <property type="match status" value="5"/>
</dbReference>
<dbReference type="Pfam" id="PF03704">
    <property type="entry name" value="BTAD"/>
    <property type="match status" value="1"/>
</dbReference>
<proteinExistence type="inferred from homology"/>
<dbReference type="Gene3D" id="1.25.40.10">
    <property type="entry name" value="Tetratricopeptide repeat domain"/>
    <property type="match status" value="2"/>
</dbReference>
<comment type="similarity">
    <text evidence="1">Belongs to the AfsR/DnrI/RedD regulatory family.</text>
</comment>
<dbReference type="PANTHER" id="PTHR35807">
    <property type="entry name" value="TRANSCRIPTIONAL REGULATOR REDD-RELATED"/>
    <property type="match status" value="1"/>
</dbReference>
<dbReference type="PROSITE" id="PS51755">
    <property type="entry name" value="OMPR_PHOB"/>
    <property type="match status" value="1"/>
</dbReference>
<dbReference type="InterPro" id="IPR001867">
    <property type="entry name" value="OmpR/PhoB-type_DNA-bd"/>
</dbReference>
<dbReference type="EMBL" id="AP023359">
    <property type="protein sequence ID" value="BCJ67339.1"/>
    <property type="molecule type" value="Genomic_DNA"/>
</dbReference>
<dbReference type="PRINTS" id="PR00364">
    <property type="entry name" value="DISEASERSIST"/>
</dbReference>
<dbReference type="CDD" id="cd15831">
    <property type="entry name" value="BTAD"/>
    <property type="match status" value="1"/>
</dbReference>
<feature type="domain" description="OmpR/PhoB-type" evidence="6">
    <location>
        <begin position="1"/>
        <end position="96"/>
    </location>
</feature>
<protein>
    <submittedName>
        <fullName evidence="7">Regulatory protein AfsR</fullName>
    </submittedName>
</protein>
<gene>
    <name evidence="7" type="primary">afsR_1</name>
    <name evidence="7" type="ORF">Prubr_43600</name>
</gene>
<dbReference type="SUPFAM" id="SSF52540">
    <property type="entry name" value="P-loop containing nucleoside triphosphate hydrolases"/>
    <property type="match status" value="1"/>
</dbReference>
<keyword evidence="3 5" id="KW-0238">DNA-binding</keyword>
<dbReference type="InterPro" id="IPR003593">
    <property type="entry name" value="AAA+_ATPase"/>
</dbReference>
<dbReference type="AlphaFoldDB" id="A0A810N577"/>
<evidence type="ECO:0000259" key="6">
    <source>
        <dbReference type="PROSITE" id="PS51755"/>
    </source>
</evidence>
<dbReference type="SUPFAM" id="SSF48452">
    <property type="entry name" value="TPR-like"/>
    <property type="match status" value="3"/>
</dbReference>
<dbReference type="KEGG" id="pry:Prubr_43600"/>
<dbReference type="InterPro" id="IPR002182">
    <property type="entry name" value="NB-ARC"/>
</dbReference>
<keyword evidence="2" id="KW-0805">Transcription regulation</keyword>
<dbReference type="SMART" id="SM00382">
    <property type="entry name" value="AAA"/>
    <property type="match status" value="1"/>
</dbReference>
<feature type="DNA-binding region" description="OmpR/PhoB-type" evidence="5">
    <location>
        <begin position="1"/>
        <end position="96"/>
    </location>
</feature>
<dbReference type="InterPro" id="IPR036388">
    <property type="entry name" value="WH-like_DNA-bd_sf"/>
</dbReference>
<name>A0A810N577_9ACTN</name>
<evidence type="ECO:0000256" key="5">
    <source>
        <dbReference type="PROSITE-ProRule" id="PRU01091"/>
    </source>
</evidence>
<keyword evidence="8" id="KW-1185">Reference proteome</keyword>
<dbReference type="GO" id="GO:0000160">
    <property type="term" value="P:phosphorelay signal transduction system"/>
    <property type="evidence" value="ECO:0007669"/>
    <property type="project" value="InterPro"/>
</dbReference>
<evidence type="ECO:0000256" key="3">
    <source>
        <dbReference type="ARBA" id="ARBA00023125"/>
    </source>
</evidence>
<evidence type="ECO:0000256" key="4">
    <source>
        <dbReference type="ARBA" id="ARBA00023163"/>
    </source>
</evidence>
<dbReference type="GO" id="GO:0006355">
    <property type="term" value="P:regulation of DNA-templated transcription"/>
    <property type="evidence" value="ECO:0007669"/>
    <property type="project" value="InterPro"/>
</dbReference>
<sequence>MTALRFLLLGPLDVQVDGRPVPLGSVKQRLLCASLLLSPNERVPVGQLIDLLWDDPPTSATANLRTYAHGLRRILRDGSDTDCRLHTRTGGYLLDVRPGERDVDEFHDAARRGRDALDAGDLAAAETGLAHALAVWRGSPLVGLPLPPPLAGRVASLEEHRLTVEEDHIQVKLELGGAAELIGRLRRHVEEHPLRQRGWGQLMTALYRTGDVAGAVDAYLRARRTLTDQTGLDPSPWLDRLYRDILHHEPGLLAERPEPTAVPVPAVRRPAVRQLPSGIDDLVGRRAEIGSALDRLDGSAASPVVALHGPAGVGKSALAIHLAAQVQSRYPDGTLYVDLQGSDANLPPLTPVDVLGRFLRALGVADNTAQSSLGEATAAYRTALAGRAVLVVLDNARDAAQVKALLPADRSCATLITSRRMLATLPNSRHVAVDVLPAAEALALLATDCGTDRVSAQPAAARRLVDLCGRLPLAIRIVGARLASRPGWPLDRLVERLDDPRIRLDELEFDDLGVRPSIRVTYEALEAGTVRDRRAAAAFRLLGTVTLPAVTGRAAAALLDEPPAAAEHVLDHLADHRLIEPRRPGTYVVHDLVRLFAVEQAKAEPHGERSTALRRLLDMYLHGARDIERLANAGWSPAGARQPGTAGRHEPPTTAAEATTWLADEHANIVASFTLGAAADRDTAAVAASLAWASVAALRRHGYWHEAYEIIDGAVAMTARLGLTLERSAALFYRASLRKGAGDPRQAETDLLECLDLIRSIGDPDRTSACLEALGNLHYRMGRVASALAHHDEALAVRRALGKPLLIGASLSNAAQVRLSAGAAEQAFADVDEALRIAAEIDAAGLEGAALSMRGQLLCRSGRWSQALSCLDSAVAATERSGDLPSRCEAYLCAAAARLRLDEPKAARRAADRAAELAHRTGDRYMLAVARQAAGRAEAAAGDAAAASRLAEAARALARSTPGCREPQYEEFFGHL</sequence>
<dbReference type="GO" id="GO:0043531">
    <property type="term" value="F:ADP binding"/>
    <property type="evidence" value="ECO:0007669"/>
    <property type="project" value="InterPro"/>
</dbReference>
<dbReference type="SMART" id="SM01043">
    <property type="entry name" value="BTAD"/>
    <property type="match status" value="1"/>
</dbReference>
<dbReference type="InterPro" id="IPR011990">
    <property type="entry name" value="TPR-like_helical_dom_sf"/>
</dbReference>
<dbReference type="InterPro" id="IPR027417">
    <property type="entry name" value="P-loop_NTPase"/>
</dbReference>
<evidence type="ECO:0000256" key="1">
    <source>
        <dbReference type="ARBA" id="ARBA00005820"/>
    </source>
</evidence>
<evidence type="ECO:0000256" key="2">
    <source>
        <dbReference type="ARBA" id="ARBA00023015"/>
    </source>
</evidence>
<dbReference type="Pfam" id="PF00931">
    <property type="entry name" value="NB-ARC"/>
    <property type="match status" value="1"/>
</dbReference>
<reference evidence="7" key="1">
    <citation type="submission" date="2020-08" db="EMBL/GenBank/DDBJ databases">
        <title>Whole genome shotgun sequence of Polymorphospora rubra NBRC 101157.</title>
        <authorList>
            <person name="Komaki H."/>
            <person name="Tamura T."/>
        </authorList>
    </citation>
    <scope>NUCLEOTIDE SEQUENCE</scope>
    <source>
        <strain evidence="7">NBRC 101157</strain>
    </source>
</reference>
<keyword evidence="4" id="KW-0804">Transcription</keyword>
<evidence type="ECO:0000313" key="8">
    <source>
        <dbReference type="Proteomes" id="UP000680866"/>
    </source>
</evidence>
<organism evidence="7 8">
    <name type="scientific">Polymorphospora rubra</name>
    <dbReference type="NCBI Taxonomy" id="338584"/>
    <lineage>
        <taxon>Bacteria</taxon>
        <taxon>Bacillati</taxon>
        <taxon>Actinomycetota</taxon>
        <taxon>Actinomycetes</taxon>
        <taxon>Micromonosporales</taxon>
        <taxon>Micromonosporaceae</taxon>
        <taxon>Polymorphospora</taxon>
    </lineage>
</organism>
<evidence type="ECO:0000313" key="7">
    <source>
        <dbReference type="EMBL" id="BCJ67339.1"/>
    </source>
</evidence>
<dbReference type="Gene3D" id="3.40.50.300">
    <property type="entry name" value="P-loop containing nucleotide triphosphate hydrolases"/>
    <property type="match status" value="1"/>
</dbReference>
<dbReference type="SMART" id="SM00862">
    <property type="entry name" value="Trans_reg_C"/>
    <property type="match status" value="1"/>
</dbReference>
<dbReference type="Gene3D" id="1.10.10.10">
    <property type="entry name" value="Winged helix-like DNA-binding domain superfamily/Winged helix DNA-binding domain"/>
    <property type="match status" value="1"/>
</dbReference>
<dbReference type="RefSeq" id="WP_212816682.1">
    <property type="nucleotide sequence ID" value="NZ_AP023359.1"/>
</dbReference>
<dbReference type="InterPro" id="IPR019734">
    <property type="entry name" value="TPR_rpt"/>
</dbReference>
<dbReference type="Proteomes" id="UP000680866">
    <property type="component" value="Chromosome"/>
</dbReference>
<dbReference type="GO" id="GO:0003677">
    <property type="term" value="F:DNA binding"/>
    <property type="evidence" value="ECO:0007669"/>
    <property type="project" value="UniProtKB-UniRule"/>
</dbReference>
<accession>A0A810N577</accession>
<dbReference type="Pfam" id="PF13424">
    <property type="entry name" value="TPR_12"/>
    <property type="match status" value="1"/>
</dbReference>
<dbReference type="InterPro" id="IPR051677">
    <property type="entry name" value="AfsR-DnrI-RedD_regulator"/>
</dbReference>
<dbReference type="PANTHER" id="PTHR35807:SF1">
    <property type="entry name" value="TRANSCRIPTIONAL REGULATOR REDD"/>
    <property type="match status" value="1"/>
</dbReference>
<dbReference type="InterPro" id="IPR005158">
    <property type="entry name" value="BTAD"/>
</dbReference>
<dbReference type="SUPFAM" id="SSF46894">
    <property type="entry name" value="C-terminal effector domain of the bipartite response regulators"/>
    <property type="match status" value="1"/>
</dbReference>
<dbReference type="InterPro" id="IPR016032">
    <property type="entry name" value="Sig_transdc_resp-reg_C-effctor"/>
</dbReference>